<name>A0A7F8Q2Y8_LEPWE</name>
<feature type="transmembrane region" description="Helical" evidence="7">
    <location>
        <begin position="368"/>
        <end position="386"/>
    </location>
</feature>
<gene>
    <name evidence="9" type="primary">LOC102737245</name>
</gene>
<dbReference type="PRINTS" id="PR00176">
    <property type="entry name" value="NANEUSMPORT"/>
</dbReference>
<keyword evidence="5 7" id="KW-0472">Membrane</keyword>
<dbReference type="GO" id="GO:0006865">
    <property type="term" value="P:amino acid transport"/>
    <property type="evidence" value="ECO:0007669"/>
    <property type="project" value="TreeGrafter"/>
</dbReference>
<feature type="binding site" evidence="6">
    <location>
        <position position="73"/>
    </location>
    <ligand>
        <name>Na(+)</name>
        <dbReference type="ChEBI" id="CHEBI:29101"/>
        <label>1</label>
    </ligand>
</feature>
<feature type="transmembrane region" description="Helical" evidence="7">
    <location>
        <begin position="303"/>
        <end position="325"/>
    </location>
</feature>
<feature type="transmembrane region" description="Helical" evidence="7">
    <location>
        <begin position="133"/>
        <end position="155"/>
    </location>
</feature>
<feature type="transmembrane region" description="Helical" evidence="7">
    <location>
        <begin position="497"/>
        <end position="516"/>
    </location>
</feature>
<feature type="binding site" evidence="6">
    <location>
        <position position="468"/>
    </location>
    <ligand>
        <name>Na(+)</name>
        <dbReference type="ChEBI" id="CHEBI:29101"/>
        <label>1</label>
    </ligand>
</feature>
<dbReference type="AlphaFoldDB" id="A0A7F8Q2Y8"/>
<keyword evidence="3 7" id="KW-0812">Transmembrane</keyword>
<dbReference type="GO" id="GO:0046872">
    <property type="term" value="F:metal ion binding"/>
    <property type="evidence" value="ECO:0007669"/>
    <property type="project" value="UniProtKB-KW"/>
</dbReference>
<dbReference type="Pfam" id="PF00209">
    <property type="entry name" value="SNF"/>
    <property type="match status" value="1"/>
</dbReference>
<evidence type="ECO:0000256" key="6">
    <source>
        <dbReference type="PIRSR" id="PIRSR600175-1"/>
    </source>
</evidence>
<dbReference type="InterPro" id="IPR037272">
    <property type="entry name" value="SNS_sf"/>
</dbReference>
<feature type="transmembrane region" description="Helical" evidence="7">
    <location>
        <begin position="220"/>
        <end position="239"/>
    </location>
</feature>
<evidence type="ECO:0000313" key="9">
    <source>
        <dbReference type="RefSeq" id="XP_030875544.1"/>
    </source>
</evidence>
<dbReference type="PANTHER" id="PTHR11616:SF327">
    <property type="entry name" value="ORPHAN SODIUM- AND CHLORIDE-DEPENDENT NEUROTRANSMITTER TRANSPORTER NTT5"/>
    <property type="match status" value="1"/>
</dbReference>
<accession>A0A7F8Q2Y8</accession>
<dbReference type="PROSITE" id="PS50267">
    <property type="entry name" value="NA_NEUROTRAN_SYMP_3"/>
    <property type="match status" value="1"/>
</dbReference>
<keyword evidence="4 7" id="KW-1133">Transmembrane helix</keyword>
<evidence type="ECO:0000256" key="1">
    <source>
        <dbReference type="ARBA" id="ARBA00004141"/>
    </source>
</evidence>
<dbReference type="InterPro" id="IPR000175">
    <property type="entry name" value="Na/ntran_symport"/>
</dbReference>
<feature type="transmembrane region" description="Helical" evidence="7">
    <location>
        <begin position="572"/>
        <end position="595"/>
    </location>
</feature>
<evidence type="ECO:0000256" key="5">
    <source>
        <dbReference type="ARBA" id="ARBA00023136"/>
    </source>
</evidence>
<feature type="binding site" evidence="6">
    <location>
        <position position="338"/>
    </location>
    <ligand>
        <name>Na(+)</name>
        <dbReference type="ChEBI" id="CHEBI:29101"/>
        <label>1</label>
    </ligand>
</feature>
<feature type="binding site" evidence="6">
    <location>
        <position position="472"/>
    </location>
    <ligand>
        <name>Na(+)</name>
        <dbReference type="ChEBI" id="CHEBI:29101"/>
        <label>1</label>
    </ligand>
</feature>
<keyword evidence="8" id="KW-1185">Reference proteome</keyword>
<evidence type="ECO:0000256" key="7">
    <source>
        <dbReference type="SAM" id="Phobius"/>
    </source>
</evidence>
<feature type="transmembrane region" description="Helical" evidence="7">
    <location>
        <begin position="528"/>
        <end position="551"/>
    </location>
</feature>
<dbReference type="Proteomes" id="UP000245341">
    <property type="component" value="Unplaced"/>
</dbReference>
<dbReference type="GO" id="GO:0035725">
    <property type="term" value="P:sodium ion transmembrane transport"/>
    <property type="evidence" value="ECO:0007669"/>
    <property type="project" value="TreeGrafter"/>
</dbReference>
<feature type="transmembrane region" description="Helical" evidence="7">
    <location>
        <begin position="85"/>
        <end position="113"/>
    </location>
</feature>
<dbReference type="SUPFAM" id="SSF161070">
    <property type="entry name" value="SNF-like"/>
    <property type="match status" value="1"/>
</dbReference>
<proteinExistence type="predicted"/>
<sequence>MAKSLAWEIQAGEAQCRASQCRPINVLEVEATQALNQKPLPEKVQVAEEEASEILHTRPCWSNKVEYILTQVGCSMKISSFWRFFLLWLHNGGFNFLIIYMLMLFLVGVPLLFLEMAAGQRMRQGSIGVWKVISPWIGGVGYTSFMVCFITSLYLNVVNAWTLFYLGQSFHFPVPWEKCPLLENSSDFDPECARTSPSMYFWYRLTLKASDRIEDGGSPVFSLNLPLLVSWCPIGAFMINGLKSTGKVSISPILLPAPYFILLCFLFRSLLLEGAAFGFQHLLLSKIPATYNMNVWCQAGNQVLFALGLGFGPIVSLSLPMYPATNCLSDAFVVALVNLFTMLLVTSFSFCILGFWATIITHCCNKTINLGIYMGICLVTLGKLPVEAQSLPNLVDNPTSIFNFWLSSLPHPIKNMVVSYVTECNLEKQFLKVKAGPSFALVAFIETMSFIPGSVFWSILFFLLLLTLGLSSMIGIMQGILTPLQDTFSSSREYSKLLTVVVFVLMFLCGLFFTRPSGIYCIRLLSEYWTVLPITIIIILENIAVGLAYGARRFLEDLAIMWGPPTSPIIRWLWAFLSPVVLLALFVITLIHLSLKTITYVAWDSNSSKEVLRQYPSWGLLAMIALFLIVILPIPTYFVYCLTQRISFSSTSQGKPVTSSKSLPLIQPTPIKEVQKEEIL</sequence>
<feature type="transmembrane region" description="Helical" evidence="7">
    <location>
        <begin position="331"/>
        <end position="356"/>
    </location>
</feature>
<feature type="transmembrane region" description="Helical" evidence="7">
    <location>
        <begin position="615"/>
        <end position="640"/>
    </location>
</feature>
<reference evidence="9" key="1">
    <citation type="submission" date="2025-08" db="UniProtKB">
        <authorList>
            <consortium name="RefSeq"/>
        </authorList>
    </citation>
    <scope>IDENTIFICATION</scope>
    <source>
        <tissue evidence="9">Liver</tissue>
    </source>
</reference>
<dbReference type="OrthoDB" id="6581954at2759"/>
<dbReference type="GO" id="GO:0005886">
    <property type="term" value="C:plasma membrane"/>
    <property type="evidence" value="ECO:0007669"/>
    <property type="project" value="TreeGrafter"/>
</dbReference>
<keyword evidence="2" id="KW-0813">Transport</keyword>
<evidence type="ECO:0000256" key="4">
    <source>
        <dbReference type="ARBA" id="ARBA00022989"/>
    </source>
</evidence>
<organism evidence="8 9">
    <name type="scientific">Leptonychotes weddellii</name>
    <name type="common">Weddell seal</name>
    <name type="synonym">Otaria weddellii</name>
    <dbReference type="NCBI Taxonomy" id="9713"/>
    <lineage>
        <taxon>Eukaryota</taxon>
        <taxon>Metazoa</taxon>
        <taxon>Chordata</taxon>
        <taxon>Craniata</taxon>
        <taxon>Vertebrata</taxon>
        <taxon>Euteleostomi</taxon>
        <taxon>Mammalia</taxon>
        <taxon>Eutheria</taxon>
        <taxon>Laurasiatheria</taxon>
        <taxon>Carnivora</taxon>
        <taxon>Caniformia</taxon>
        <taxon>Pinnipedia</taxon>
        <taxon>Phocidae</taxon>
        <taxon>Monachinae</taxon>
        <taxon>Lobodontini</taxon>
        <taxon>Leptonychotes</taxon>
    </lineage>
</organism>
<protein>
    <submittedName>
        <fullName evidence="9">LOW QUALITY PROTEIN: orphan sodium- and chloride-dependent neurotransmitter transporter NTT5-like</fullName>
    </submittedName>
</protein>
<evidence type="ECO:0000256" key="2">
    <source>
        <dbReference type="ARBA" id="ARBA00022448"/>
    </source>
</evidence>
<dbReference type="KEGG" id="lww:102737245"/>
<keyword evidence="6" id="KW-0479">Metal-binding</keyword>
<dbReference type="PANTHER" id="PTHR11616">
    <property type="entry name" value="SODIUM/CHLORIDE DEPENDENT TRANSPORTER"/>
    <property type="match status" value="1"/>
</dbReference>
<dbReference type="RefSeq" id="XP_030875544.1">
    <property type="nucleotide sequence ID" value="XM_031019684.1"/>
</dbReference>
<evidence type="ECO:0000313" key="8">
    <source>
        <dbReference type="Proteomes" id="UP000245341"/>
    </source>
</evidence>
<feature type="transmembrane region" description="Helical" evidence="7">
    <location>
        <begin position="259"/>
        <end position="283"/>
    </location>
</feature>
<comment type="subcellular location">
    <subcellularLocation>
        <location evidence="1">Membrane</location>
        <topology evidence="1">Multi-pass membrane protein</topology>
    </subcellularLocation>
</comment>
<keyword evidence="6" id="KW-0915">Sodium</keyword>
<evidence type="ECO:0000256" key="3">
    <source>
        <dbReference type="ARBA" id="ARBA00022692"/>
    </source>
</evidence>
<dbReference type="GeneID" id="102737245"/>
<feature type="transmembrane region" description="Helical" evidence="7">
    <location>
        <begin position="455"/>
        <end position="476"/>
    </location>
</feature>